<evidence type="ECO:0000313" key="1">
    <source>
        <dbReference type="EMBL" id="DBA15346.1"/>
    </source>
</evidence>
<keyword evidence="2" id="KW-1185">Reference proteome</keyword>
<accession>A0AAV2ZFM5</accession>
<evidence type="ECO:0000313" key="2">
    <source>
        <dbReference type="Proteomes" id="UP001181693"/>
    </source>
</evidence>
<reference evidence="1" key="1">
    <citation type="thesis" date="2020" institute="ProQuest LLC" country="789 East Eisenhower Parkway, Ann Arbor, MI, USA">
        <title>Comparative Genomics and Chromosome Evolution.</title>
        <authorList>
            <person name="Mudd A.B."/>
        </authorList>
    </citation>
    <scope>NUCLEOTIDE SEQUENCE</scope>
    <source>
        <strain evidence="1">1538</strain>
        <tissue evidence="1">Blood</tissue>
    </source>
</reference>
<dbReference type="AlphaFoldDB" id="A0AAV2ZFM5"/>
<name>A0AAV2ZFM5_PYXAD</name>
<comment type="caution">
    <text evidence="1">The sequence shown here is derived from an EMBL/GenBank/DDBJ whole genome shotgun (WGS) entry which is preliminary data.</text>
</comment>
<proteinExistence type="predicted"/>
<protein>
    <submittedName>
        <fullName evidence="1">Uncharacterized protein</fullName>
    </submittedName>
</protein>
<gene>
    <name evidence="1" type="ORF">GDO54_004572</name>
</gene>
<dbReference type="Proteomes" id="UP001181693">
    <property type="component" value="Unassembled WGS sequence"/>
</dbReference>
<dbReference type="EMBL" id="DYDO01000012">
    <property type="protein sequence ID" value="DBA15346.1"/>
    <property type="molecule type" value="Genomic_DNA"/>
</dbReference>
<sequence>MSVQCSILRRTCNYKHQQRSFSSVGSITLTPAPDTWKDLHHLPRIRDHEKTFEHASVICINILCCIQHSGERKRS</sequence>
<organism evidence="1 2">
    <name type="scientific">Pyxicephalus adspersus</name>
    <name type="common">African bullfrog</name>
    <dbReference type="NCBI Taxonomy" id="30357"/>
    <lineage>
        <taxon>Eukaryota</taxon>
        <taxon>Metazoa</taxon>
        <taxon>Chordata</taxon>
        <taxon>Craniata</taxon>
        <taxon>Vertebrata</taxon>
        <taxon>Euteleostomi</taxon>
        <taxon>Amphibia</taxon>
        <taxon>Batrachia</taxon>
        <taxon>Anura</taxon>
        <taxon>Neobatrachia</taxon>
        <taxon>Ranoidea</taxon>
        <taxon>Pyxicephalidae</taxon>
        <taxon>Pyxicephalinae</taxon>
        <taxon>Pyxicephalus</taxon>
    </lineage>
</organism>